<dbReference type="Proteomes" id="UP000008221">
    <property type="component" value="Chromosome"/>
</dbReference>
<accession>A0LTL0</accession>
<dbReference type="AlphaFoldDB" id="A0LTL0"/>
<feature type="transmembrane region" description="Helical" evidence="1">
    <location>
        <begin position="68"/>
        <end position="86"/>
    </location>
</feature>
<keyword evidence="1" id="KW-0472">Membrane</keyword>
<dbReference type="InParanoid" id="A0LTL0"/>
<keyword evidence="1" id="KW-0812">Transmembrane</keyword>
<proteinExistence type="predicted"/>
<dbReference type="STRING" id="351607.Acel_0997"/>
<keyword evidence="3" id="KW-1185">Reference proteome</keyword>
<evidence type="ECO:0000313" key="2">
    <source>
        <dbReference type="EMBL" id="ABK52770.1"/>
    </source>
</evidence>
<reference evidence="2 3" key="1">
    <citation type="journal article" date="2009" name="Genome Res.">
        <title>Complete genome of the cellulolytic thermophile Acidothermus cellulolyticus 11B provides insights into its ecophysiological and evolutionary adaptations.</title>
        <authorList>
            <person name="Barabote R.D."/>
            <person name="Xie G."/>
            <person name="Leu D.H."/>
            <person name="Normand P."/>
            <person name="Necsulea A."/>
            <person name="Daubin V."/>
            <person name="Medigue C."/>
            <person name="Adney W.S."/>
            <person name="Xu X.C."/>
            <person name="Lapidus A."/>
            <person name="Parales R.E."/>
            <person name="Detter C."/>
            <person name="Pujic P."/>
            <person name="Bruce D."/>
            <person name="Lavire C."/>
            <person name="Challacombe J.F."/>
            <person name="Brettin T.S."/>
            <person name="Berry A.M."/>
        </authorList>
    </citation>
    <scope>NUCLEOTIDE SEQUENCE [LARGE SCALE GENOMIC DNA]</scope>
    <source>
        <strain evidence="3">ATCC 43068 / DSM 8971 / 11B</strain>
    </source>
</reference>
<organism evidence="2 3">
    <name type="scientific">Acidothermus cellulolyticus (strain ATCC 43068 / DSM 8971 / 11B)</name>
    <dbReference type="NCBI Taxonomy" id="351607"/>
    <lineage>
        <taxon>Bacteria</taxon>
        <taxon>Bacillati</taxon>
        <taxon>Actinomycetota</taxon>
        <taxon>Actinomycetes</taxon>
        <taxon>Acidothermales</taxon>
        <taxon>Acidothermaceae</taxon>
        <taxon>Acidothermus</taxon>
    </lineage>
</organism>
<dbReference type="HOGENOM" id="CLU_133135_2_0_11"/>
<sequence length="123" mass="14192">MPLSEHEQRVLEEIERALSADDPKFAATVRSIDPRIYRRRRYLRSLCAGVLGILLVPVGLIIRQTVVIALGAVVAMAALVYAGAIWRRGRRRLGRSVPRSPKPRGRFMHRLEERWNRRRENPT</sequence>
<protein>
    <submittedName>
        <fullName evidence="2">Putative membrane protein</fullName>
    </submittedName>
</protein>
<dbReference type="KEGG" id="ace:Acel_0997"/>
<gene>
    <name evidence="2" type="ordered locus">Acel_0997</name>
</gene>
<evidence type="ECO:0000313" key="3">
    <source>
        <dbReference type="Proteomes" id="UP000008221"/>
    </source>
</evidence>
<dbReference type="eggNOG" id="ENOG5032Z5G">
    <property type="taxonomic scope" value="Bacteria"/>
</dbReference>
<keyword evidence="1" id="KW-1133">Transmembrane helix</keyword>
<name>A0LTL0_ACIC1</name>
<dbReference type="EMBL" id="CP000481">
    <property type="protein sequence ID" value="ABK52770.1"/>
    <property type="molecule type" value="Genomic_DNA"/>
</dbReference>
<feature type="transmembrane region" description="Helical" evidence="1">
    <location>
        <begin position="42"/>
        <end position="62"/>
    </location>
</feature>
<dbReference type="InterPro" id="IPR021401">
    <property type="entry name" value="DUF3040"/>
</dbReference>
<evidence type="ECO:0000256" key="1">
    <source>
        <dbReference type="SAM" id="Phobius"/>
    </source>
</evidence>
<dbReference type="Pfam" id="PF11239">
    <property type="entry name" value="DUF3040"/>
    <property type="match status" value="1"/>
</dbReference>
<dbReference type="RefSeq" id="WP_011719833.1">
    <property type="nucleotide sequence ID" value="NC_008578.1"/>
</dbReference>